<dbReference type="EMBL" id="JAMZEC010000001">
    <property type="protein sequence ID" value="MCP2352629.1"/>
    <property type="molecule type" value="Genomic_DNA"/>
</dbReference>
<keyword evidence="2" id="KW-1185">Reference proteome</keyword>
<accession>A0ABT1KG52</accession>
<organism evidence="1 2">
    <name type="scientific">Nonomuraea roseoviolacea subsp. carminata</name>
    <dbReference type="NCBI Taxonomy" id="160689"/>
    <lineage>
        <taxon>Bacteria</taxon>
        <taxon>Bacillati</taxon>
        <taxon>Actinomycetota</taxon>
        <taxon>Actinomycetes</taxon>
        <taxon>Streptosporangiales</taxon>
        <taxon>Streptosporangiaceae</taxon>
        <taxon>Nonomuraea</taxon>
    </lineage>
</organism>
<name>A0ABT1KG52_9ACTN</name>
<proteinExistence type="predicted"/>
<protein>
    <submittedName>
        <fullName evidence="1">BRCT domain type II-containing protein</fullName>
    </submittedName>
</protein>
<evidence type="ECO:0000313" key="2">
    <source>
        <dbReference type="Proteomes" id="UP001320766"/>
    </source>
</evidence>
<evidence type="ECO:0000313" key="1">
    <source>
        <dbReference type="EMBL" id="MCP2352629.1"/>
    </source>
</evidence>
<reference evidence="1 2" key="1">
    <citation type="submission" date="2022-06" db="EMBL/GenBank/DDBJ databases">
        <title>Sequencing the genomes of 1000 actinobacteria strains.</title>
        <authorList>
            <person name="Klenk H.-P."/>
        </authorList>
    </citation>
    <scope>NUCLEOTIDE SEQUENCE [LARGE SCALE GENOMIC DNA]</scope>
    <source>
        <strain evidence="1 2">DSM 44170</strain>
    </source>
</reference>
<comment type="caution">
    <text evidence="1">The sequence shown here is derived from an EMBL/GenBank/DDBJ whole genome shotgun (WGS) entry which is preliminary data.</text>
</comment>
<gene>
    <name evidence="1" type="ORF">HD595_008751</name>
</gene>
<sequence>MVVDGAEFGDLVDKLIAAGVNMTEPAAVTTTPGTAEPATAEPPLAGMSIVVTGAMTGPLEALSRN</sequence>
<dbReference type="RefSeq" id="WP_253780250.1">
    <property type="nucleotide sequence ID" value="NZ_BAAAVE010000033.1"/>
</dbReference>
<dbReference type="Proteomes" id="UP001320766">
    <property type="component" value="Unassembled WGS sequence"/>
</dbReference>